<keyword evidence="1" id="KW-1133">Transmembrane helix</keyword>
<keyword evidence="1" id="KW-0472">Membrane</keyword>
<dbReference type="Proteomes" id="UP000322454">
    <property type="component" value="Unassembled WGS sequence"/>
</dbReference>
<gene>
    <name evidence="2" type="ORF">EVJ48_03400</name>
</gene>
<keyword evidence="1" id="KW-0812">Transmembrane</keyword>
<comment type="caution">
    <text evidence="2">The sequence shown here is derived from an EMBL/GenBank/DDBJ whole genome shotgun (WGS) entry which is preliminary data.</text>
</comment>
<dbReference type="EMBL" id="SHMQ01000006">
    <property type="protein sequence ID" value="RZV39743.1"/>
    <property type="molecule type" value="Genomic_DNA"/>
</dbReference>
<dbReference type="AlphaFoldDB" id="A0A520XEY2"/>
<feature type="transmembrane region" description="Helical" evidence="1">
    <location>
        <begin position="71"/>
        <end position="94"/>
    </location>
</feature>
<proteinExistence type="predicted"/>
<protein>
    <submittedName>
        <fullName evidence="2">DUF1640 domain-containing protein</fullName>
    </submittedName>
</protein>
<evidence type="ECO:0000256" key="1">
    <source>
        <dbReference type="SAM" id="Phobius"/>
    </source>
</evidence>
<accession>A0A520XEY2</accession>
<sequence>METFIFDTLSYAEKLTNAGMPEKQARVIAEAQADIMSKSLLDSVATKADLKEMETRIDVKMNQLEIRLIKWFAGLFIIQIGVTVGIVLTVIKFLH</sequence>
<evidence type="ECO:0000313" key="3">
    <source>
        <dbReference type="Proteomes" id="UP000322454"/>
    </source>
</evidence>
<evidence type="ECO:0000313" key="2">
    <source>
        <dbReference type="EMBL" id="RZV39743.1"/>
    </source>
</evidence>
<organism evidence="2 3">
    <name type="scientific">Candidatus Acidulodesulfobacterium acidiphilum</name>
    <dbReference type="NCBI Taxonomy" id="2597224"/>
    <lineage>
        <taxon>Bacteria</taxon>
        <taxon>Deltaproteobacteria</taxon>
        <taxon>Candidatus Acidulodesulfobacterales</taxon>
        <taxon>Candidatus Acidulodesulfobacterium</taxon>
    </lineage>
</organism>
<name>A0A520XEY2_9DELT</name>
<reference evidence="2 3" key="1">
    <citation type="submission" date="2019-01" db="EMBL/GenBank/DDBJ databases">
        <title>Insights into ecological role of a new deltaproteobacterial order Candidatus Sinidesulfobacterales (Sva0485) by metagenomics and metatranscriptomics.</title>
        <authorList>
            <person name="Tan S."/>
            <person name="Liu J."/>
            <person name="Fang Y."/>
            <person name="Hedlund B."/>
            <person name="Lian Z.-H."/>
            <person name="Huang L.-Y."/>
            <person name="Li J.-T."/>
            <person name="Huang L.-N."/>
            <person name="Li W.-J."/>
            <person name="Jiang H.-C."/>
            <person name="Dong H.-L."/>
            <person name="Shu W.-S."/>
        </authorList>
    </citation>
    <scope>NUCLEOTIDE SEQUENCE [LARGE SCALE GENOMIC DNA]</scope>
    <source>
        <strain evidence="2">AP4</strain>
    </source>
</reference>